<protein>
    <submittedName>
        <fullName evidence="1">Acyl-CoA N-acyltransferase with RING/FYVE/PHD-type zinc finger protein</fullName>
    </submittedName>
</protein>
<sequence>MAYKMRDRKDKHIYVDLSSSSEEDYDSSYSDPDYTRTRPQRRSGRTTVVLNSSVNNPMQQSSGASAGAVVAAAGNSSRIGNGIVAGLPSKNSILGCFPRRPGRPPKERMERTDQERAVRRRKRSLLVRRPRAAAYWNINREEEPENKKTIIAWLTDLGMCRENQRVWYVIGTGPVRLEGYLQNGGVLCDCCERLITVYEFEKHAAAGHLKQPYTNIYCPAWGVNLLYFMRRVWQNLPEEMARCQFNHVQPRINATDANDDACMVCADGGDLICCEKCPSTFHPICMFMKALRYVKVANLVIPSVPELVPMWTHKYGFSLVGEDLMKDLINYNTLMFPSAVRLQKSLVANAAGPSTVANAGGPPVVANAAGPAVYVLANGIGPAFVLAVTAGPSVVVANGAGPSVVANAAGPSAVASPAGTYVPANSAGPYVAPAMEVDEAKINNETGKSQGKNSRKVALFDLNLEPPEDDDADA</sequence>
<dbReference type="EMBL" id="CM051401">
    <property type="protein sequence ID" value="KAJ4712668.1"/>
    <property type="molecule type" value="Genomic_DNA"/>
</dbReference>
<name>A0ACC1XMW3_MELAZ</name>
<gene>
    <name evidence="1" type="ORF">OWV82_014870</name>
</gene>
<proteinExistence type="predicted"/>
<comment type="caution">
    <text evidence="1">The sequence shown here is derived from an EMBL/GenBank/DDBJ whole genome shotgun (WGS) entry which is preliminary data.</text>
</comment>
<accession>A0ACC1XMW3</accession>
<evidence type="ECO:0000313" key="2">
    <source>
        <dbReference type="Proteomes" id="UP001164539"/>
    </source>
</evidence>
<keyword evidence="2" id="KW-1185">Reference proteome</keyword>
<evidence type="ECO:0000313" key="1">
    <source>
        <dbReference type="EMBL" id="KAJ4712668.1"/>
    </source>
</evidence>
<organism evidence="1 2">
    <name type="scientific">Melia azedarach</name>
    <name type="common">Chinaberry tree</name>
    <dbReference type="NCBI Taxonomy" id="155640"/>
    <lineage>
        <taxon>Eukaryota</taxon>
        <taxon>Viridiplantae</taxon>
        <taxon>Streptophyta</taxon>
        <taxon>Embryophyta</taxon>
        <taxon>Tracheophyta</taxon>
        <taxon>Spermatophyta</taxon>
        <taxon>Magnoliopsida</taxon>
        <taxon>eudicotyledons</taxon>
        <taxon>Gunneridae</taxon>
        <taxon>Pentapetalae</taxon>
        <taxon>rosids</taxon>
        <taxon>malvids</taxon>
        <taxon>Sapindales</taxon>
        <taxon>Meliaceae</taxon>
        <taxon>Melia</taxon>
    </lineage>
</organism>
<dbReference type="Proteomes" id="UP001164539">
    <property type="component" value="Chromosome 8"/>
</dbReference>
<reference evidence="1 2" key="1">
    <citation type="journal article" date="2023" name="Science">
        <title>Complex scaffold remodeling in plant triterpene biosynthesis.</title>
        <authorList>
            <person name="De La Pena R."/>
            <person name="Hodgson H."/>
            <person name="Liu J.C."/>
            <person name="Stephenson M.J."/>
            <person name="Martin A.C."/>
            <person name="Owen C."/>
            <person name="Harkess A."/>
            <person name="Leebens-Mack J."/>
            <person name="Jimenez L.E."/>
            <person name="Osbourn A."/>
            <person name="Sattely E.S."/>
        </authorList>
    </citation>
    <scope>NUCLEOTIDE SEQUENCE [LARGE SCALE GENOMIC DNA]</scope>
    <source>
        <strain evidence="2">cv. JPN11</strain>
        <tissue evidence="1">Leaf</tissue>
    </source>
</reference>